<dbReference type="Proteomes" id="UP000072189">
    <property type="component" value="Unassembled WGS sequence"/>
</dbReference>
<feature type="compositionally biased region" description="Basic and acidic residues" evidence="1">
    <location>
        <begin position="77"/>
        <end position="87"/>
    </location>
</feature>
<comment type="caution">
    <text evidence="2">The sequence shown here is derived from an EMBL/GenBank/DDBJ whole genome shotgun (WGS) entry which is preliminary data.</text>
</comment>
<dbReference type="AlphaFoldDB" id="A0A147F5R3"/>
<evidence type="ECO:0000313" key="2">
    <source>
        <dbReference type="EMBL" id="KTS09903.1"/>
    </source>
</evidence>
<dbReference type="EMBL" id="LDRV01000080">
    <property type="protein sequence ID" value="KTS09903.1"/>
    <property type="molecule type" value="Genomic_DNA"/>
</dbReference>
<gene>
    <name evidence="2" type="ORF">RSA3_12240</name>
</gene>
<evidence type="ECO:0000256" key="1">
    <source>
        <dbReference type="SAM" id="MobiDB-lite"/>
    </source>
</evidence>
<reference evidence="2 3" key="1">
    <citation type="journal article" date="2016" name="Front. Microbiol.">
        <title>Genomic Resource of Rice Seed Associated Bacteria.</title>
        <authorList>
            <person name="Midha S."/>
            <person name="Bansal K."/>
            <person name="Sharma S."/>
            <person name="Kumar N."/>
            <person name="Patil P.P."/>
            <person name="Chaudhry V."/>
            <person name="Patil P.B."/>
        </authorList>
    </citation>
    <scope>NUCLEOTIDE SEQUENCE [LARGE SCALE GENOMIC DNA]</scope>
    <source>
        <strain evidence="2 3">RSA3</strain>
    </source>
</reference>
<accession>A0A147F5R3</accession>
<dbReference type="PATRIC" id="fig|2033.5.peg.1137"/>
<evidence type="ECO:0000313" key="3">
    <source>
        <dbReference type="Proteomes" id="UP000072189"/>
    </source>
</evidence>
<organism evidence="2 3">
    <name type="scientific">Microbacterium testaceum</name>
    <name type="common">Aureobacterium testaceum</name>
    <name type="synonym">Brevibacterium testaceum</name>
    <dbReference type="NCBI Taxonomy" id="2033"/>
    <lineage>
        <taxon>Bacteria</taxon>
        <taxon>Bacillati</taxon>
        <taxon>Actinomycetota</taxon>
        <taxon>Actinomycetes</taxon>
        <taxon>Micrococcales</taxon>
        <taxon>Microbacteriaceae</taxon>
        <taxon>Microbacterium</taxon>
    </lineage>
</organism>
<sequence length="99" mass="10400">MHDDETGILAVRVFLWGDRNPPRDAVTTVLELLHPSLELSARAAGRGILDFGHRPIISGGDGFSPLSGASAGTVTGEEGRSVHRAPQEHNPVARPAGSI</sequence>
<feature type="region of interest" description="Disordered" evidence="1">
    <location>
        <begin position="62"/>
        <end position="99"/>
    </location>
</feature>
<name>A0A147F5R3_MICTE</name>
<protein>
    <submittedName>
        <fullName evidence="2">Uncharacterized protein</fullName>
    </submittedName>
</protein>
<proteinExistence type="predicted"/>